<feature type="transmembrane region" description="Helical" evidence="7">
    <location>
        <begin position="293"/>
        <end position="317"/>
    </location>
</feature>
<sequence length="967" mass="99116">MSYRRSLLLRWTRRDHLTVLTVAVSIAFFTSTVLLVMAISAQTTAIAAEFDSPGAVERVDGGADTEDGVYLPAGRIGDDGEAATVVGVTPADAARVRSTTGVQLPGPPETGLSRGSIDAATEIEIAGSSPTATIPVSVRANQRTLVPPDWYVGNESAVRTFGGTGGYVLYSGDGSGRTSATPLRGALPFFITATAGLRQLLLATAVGVGVLTGGIVYSVTRMTVRDRVQAIRVIRATGGTKRRVVGDFMARSALLVGVGIALGYAVGLIGSNAAVNIAIYAGLPTSLTVSATGVAASILLGGYAIVFAIAVVAGGLATRPVLRAEPAHIGGDDHAGGRGGRLAPTLLDWRVVWPAASALTVFVAAVLLLAAAGGALGPLVSGSGQTVSEPTAVHPVASSVPASYAGVFESAGVQASPEILAFSVLDDRAVLVRGAEYDRFAPVSDATMVEGQEPTGRDEAVVGADLAASLGIDVGDTVTVGGSTTPAFTTVKIVGRYEASGYHDDQLLVSLPTARHLTNKQPGDVHFVRLDEAIGGEDSTRVVDVTSPSRVAVGGPVAVNVTVLNPTSTEQTVTVPARLGSTETTLSATVGPSSEATLTWRPQAQRTGETQLRAGDESRTVTVLPQDAVTVSGLPERVPPNATLQVHVQTLEGGPANATLTVDERSTRTGADGVALLSFSREGTRTLTVQRGSYESQVDVVVSENATRALTYRWESSSSITPLTQARPTLVVDNPWNRTVTETVTSSGPGEVRSVSVALAPGASRRIGLDFGRLSPGQYELAAEAHGELVATQSLTVRGDRRLASAIAARSGSASGGTGIGTAIATVFGNVQVIFAVVLGFAAAMSIAGTSAAFAYDVDRNAYAIGLYRTVGATRAQVLRILVADALRIGIGATGLAMIFGSVSVLGVHETGILRLFGVSIAPQFTLQWVGLTLGACLVLTVVGTVLAAVPALRAEPRTLLDRGDGS</sequence>
<evidence type="ECO:0000313" key="9">
    <source>
        <dbReference type="EMBL" id="SDN31607.1"/>
    </source>
</evidence>
<feature type="transmembrane region" description="Helical" evidence="7">
    <location>
        <begin position="889"/>
        <end position="909"/>
    </location>
</feature>
<comment type="similarity">
    <text evidence="6">Belongs to the ABC-4 integral membrane protein family.</text>
</comment>
<feature type="transmembrane region" description="Helical" evidence="7">
    <location>
        <begin position="833"/>
        <end position="856"/>
    </location>
</feature>
<evidence type="ECO:0000256" key="1">
    <source>
        <dbReference type="ARBA" id="ARBA00004651"/>
    </source>
</evidence>
<evidence type="ECO:0000256" key="2">
    <source>
        <dbReference type="ARBA" id="ARBA00022475"/>
    </source>
</evidence>
<feature type="transmembrane region" description="Helical" evidence="7">
    <location>
        <begin position="351"/>
        <end position="376"/>
    </location>
</feature>
<keyword evidence="2" id="KW-1003">Cell membrane</keyword>
<keyword evidence="10" id="KW-1185">Reference proteome</keyword>
<dbReference type="InterPro" id="IPR050250">
    <property type="entry name" value="Macrolide_Exporter_MacB"/>
</dbReference>
<dbReference type="InterPro" id="IPR003838">
    <property type="entry name" value="ABC3_permease_C"/>
</dbReference>
<keyword evidence="4 7" id="KW-1133">Transmembrane helix</keyword>
<evidence type="ECO:0000256" key="6">
    <source>
        <dbReference type="ARBA" id="ARBA00038076"/>
    </source>
</evidence>
<evidence type="ECO:0000259" key="8">
    <source>
        <dbReference type="Pfam" id="PF02687"/>
    </source>
</evidence>
<evidence type="ECO:0000256" key="7">
    <source>
        <dbReference type="SAM" id="Phobius"/>
    </source>
</evidence>
<evidence type="ECO:0000256" key="4">
    <source>
        <dbReference type="ARBA" id="ARBA00022989"/>
    </source>
</evidence>
<feature type="domain" description="ABC3 transporter permease C-terminal" evidence="8">
    <location>
        <begin position="206"/>
        <end position="325"/>
    </location>
</feature>
<name>A0A1H0ADX0_9EURY</name>
<feature type="transmembrane region" description="Helical" evidence="7">
    <location>
        <begin position="200"/>
        <end position="219"/>
    </location>
</feature>
<dbReference type="GO" id="GO:0022857">
    <property type="term" value="F:transmembrane transporter activity"/>
    <property type="evidence" value="ECO:0007669"/>
    <property type="project" value="TreeGrafter"/>
</dbReference>
<feature type="domain" description="ABC3 transporter permease C-terminal" evidence="8">
    <location>
        <begin position="837"/>
        <end position="957"/>
    </location>
</feature>
<dbReference type="STRING" id="996166.SAMN05192554_12642"/>
<gene>
    <name evidence="9" type="ORF">SAMN05192554_12642</name>
</gene>
<keyword evidence="3 7" id="KW-0812">Transmembrane</keyword>
<organism evidence="9 10">
    <name type="scientific">Haloarchaeobius iranensis</name>
    <dbReference type="NCBI Taxonomy" id="996166"/>
    <lineage>
        <taxon>Archaea</taxon>
        <taxon>Methanobacteriati</taxon>
        <taxon>Methanobacteriota</taxon>
        <taxon>Stenosarchaea group</taxon>
        <taxon>Halobacteria</taxon>
        <taxon>Halobacteriales</taxon>
        <taxon>Halorubellaceae</taxon>
        <taxon>Haloarchaeobius</taxon>
    </lineage>
</organism>
<proteinExistence type="inferred from homology"/>
<accession>A0A1H0ADX0</accession>
<reference evidence="9 10" key="1">
    <citation type="submission" date="2016-10" db="EMBL/GenBank/DDBJ databases">
        <authorList>
            <person name="de Groot N.N."/>
        </authorList>
    </citation>
    <scope>NUCLEOTIDE SEQUENCE [LARGE SCALE GENOMIC DNA]</scope>
    <source>
        <strain evidence="10">EB21,IBRC-M 10013,KCTC 4048</strain>
    </source>
</reference>
<dbReference type="AlphaFoldDB" id="A0A1H0ADX0"/>
<evidence type="ECO:0000256" key="3">
    <source>
        <dbReference type="ARBA" id="ARBA00022692"/>
    </source>
</evidence>
<evidence type="ECO:0000313" key="10">
    <source>
        <dbReference type="Proteomes" id="UP000199370"/>
    </source>
</evidence>
<dbReference type="PANTHER" id="PTHR30572">
    <property type="entry name" value="MEMBRANE COMPONENT OF TRANSPORTER-RELATED"/>
    <property type="match status" value="1"/>
</dbReference>
<protein>
    <submittedName>
        <fullName evidence="9">FtsX-like permease family protein</fullName>
    </submittedName>
</protein>
<dbReference type="EMBL" id="FNIA01000026">
    <property type="protein sequence ID" value="SDN31607.1"/>
    <property type="molecule type" value="Genomic_DNA"/>
</dbReference>
<feature type="transmembrane region" description="Helical" evidence="7">
    <location>
        <begin position="252"/>
        <end position="281"/>
    </location>
</feature>
<dbReference type="Pfam" id="PF02687">
    <property type="entry name" value="FtsX"/>
    <property type="match status" value="2"/>
</dbReference>
<dbReference type="Proteomes" id="UP000199370">
    <property type="component" value="Unassembled WGS sequence"/>
</dbReference>
<dbReference type="PANTHER" id="PTHR30572:SF4">
    <property type="entry name" value="ABC TRANSPORTER PERMEASE YTRF"/>
    <property type="match status" value="1"/>
</dbReference>
<evidence type="ECO:0000256" key="5">
    <source>
        <dbReference type="ARBA" id="ARBA00023136"/>
    </source>
</evidence>
<keyword evidence="5 7" id="KW-0472">Membrane</keyword>
<comment type="subcellular location">
    <subcellularLocation>
        <location evidence="1">Cell membrane</location>
        <topology evidence="1">Multi-pass membrane protein</topology>
    </subcellularLocation>
</comment>
<dbReference type="GO" id="GO:0005886">
    <property type="term" value="C:plasma membrane"/>
    <property type="evidence" value="ECO:0007669"/>
    <property type="project" value="UniProtKB-SubCell"/>
</dbReference>
<feature type="transmembrane region" description="Helical" evidence="7">
    <location>
        <begin position="929"/>
        <end position="953"/>
    </location>
</feature>